<name>F8GWS8_CUPNN</name>
<dbReference type="KEGG" id="cnc:CNE_BB1p03740"/>
<dbReference type="Pfam" id="PF01614">
    <property type="entry name" value="IclR_C"/>
    <property type="match status" value="1"/>
</dbReference>
<keyword evidence="3" id="KW-0804">Transcription</keyword>
<dbReference type="PANTHER" id="PTHR30136">
    <property type="entry name" value="HELIX-TURN-HELIX TRANSCRIPTIONAL REGULATOR, ICLR FAMILY"/>
    <property type="match status" value="1"/>
</dbReference>
<evidence type="ECO:0000313" key="7">
    <source>
        <dbReference type="Proteomes" id="UP000006798"/>
    </source>
</evidence>
<evidence type="ECO:0000256" key="3">
    <source>
        <dbReference type="ARBA" id="ARBA00023163"/>
    </source>
</evidence>
<accession>F8GWS8</accession>
<geneLocation type="plasmid" evidence="6 7">
    <name>pBB1</name>
</geneLocation>
<sequence length="294" mass="33011">MKINGASLGRDLKERPSIFDILIVVSICHKQLMSVPRRVPLDLLEYEGDRQFATTLARGIALLRCFTPEEPVLGNKELSRRLELPVATISRLTYTLVAMGYLAQDEPHGKYRLGSAVLSLSYPLLELFTIRRRARPYLLELAESTGGSVSIGIRDRLSVVYIEAIRSHHHKVYPLDVGTRQSLAGTAIGRAYLMSCAPSEREALMNQLRVRAPEEWQRHQAELRRNMAEYSRWGACVSVGEIFPDVQAVAVPLGRIDRGEPAALNCAFQGRPLNRSWLLEEIGPKLQALARQLM</sequence>
<protein>
    <submittedName>
        <fullName evidence="6">Transcriptional regulator IclR family</fullName>
    </submittedName>
</protein>
<gene>
    <name evidence="6" type="ordered locus">CNE_BB1p03740</name>
</gene>
<dbReference type="Gene3D" id="1.10.10.10">
    <property type="entry name" value="Winged helix-like DNA-binding domain superfamily/Winged helix DNA-binding domain"/>
    <property type="match status" value="1"/>
</dbReference>
<dbReference type="Gene3D" id="3.30.450.40">
    <property type="match status" value="1"/>
</dbReference>
<dbReference type="GO" id="GO:0003700">
    <property type="term" value="F:DNA-binding transcription factor activity"/>
    <property type="evidence" value="ECO:0007669"/>
    <property type="project" value="TreeGrafter"/>
</dbReference>
<dbReference type="PROSITE" id="PS51077">
    <property type="entry name" value="HTH_ICLR"/>
    <property type="match status" value="1"/>
</dbReference>
<dbReference type="HOGENOM" id="CLU_062618_0_0_4"/>
<organism evidence="6 7">
    <name type="scientific">Cupriavidus necator (strain ATCC 43291 / DSM 13513 / CCUG 52238 / LMG 8453 / N-1)</name>
    <name type="common">Ralstonia eutropha</name>
    <dbReference type="NCBI Taxonomy" id="1042878"/>
    <lineage>
        <taxon>Bacteria</taxon>
        <taxon>Pseudomonadati</taxon>
        <taxon>Pseudomonadota</taxon>
        <taxon>Betaproteobacteria</taxon>
        <taxon>Burkholderiales</taxon>
        <taxon>Burkholderiaceae</taxon>
        <taxon>Cupriavidus</taxon>
    </lineage>
</organism>
<dbReference type="SMART" id="SM00346">
    <property type="entry name" value="HTH_ICLR"/>
    <property type="match status" value="1"/>
</dbReference>
<evidence type="ECO:0000256" key="1">
    <source>
        <dbReference type="ARBA" id="ARBA00023015"/>
    </source>
</evidence>
<dbReference type="Pfam" id="PF09339">
    <property type="entry name" value="HTH_IclR"/>
    <property type="match status" value="1"/>
</dbReference>
<dbReference type="InterPro" id="IPR029016">
    <property type="entry name" value="GAF-like_dom_sf"/>
</dbReference>
<evidence type="ECO:0000256" key="2">
    <source>
        <dbReference type="ARBA" id="ARBA00023125"/>
    </source>
</evidence>
<evidence type="ECO:0000259" key="4">
    <source>
        <dbReference type="PROSITE" id="PS51077"/>
    </source>
</evidence>
<dbReference type="AlphaFoldDB" id="F8GWS8"/>
<dbReference type="PANTHER" id="PTHR30136:SF33">
    <property type="entry name" value="TRANSCRIPTIONAL REGULATORY PROTEIN"/>
    <property type="match status" value="1"/>
</dbReference>
<evidence type="ECO:0000259" key="5">
    <source>
        <dbReference type="PROSITE" id="PS51078"/>
    </source>
</evidence>
<dbReference type="PROSITE" id="PS51078">
    <property type="entry name" value="ICLR_ED"/>
    <property type="match status" value="1"/>
</dbReference>
<keyword evidence="2" id="KW-0238">DNA-binding</keyword>
<keyword evidence="1" id="KW-0805">Transcription regulation</keyword>
<dbReference type="GO" id="GO:0003677">
    <property type="term" value="F:DNA binding"/>
    <property type="evidence" value="ECO:0007669"/>
    <property type="project" value="UniProtKB-KW"/>
</dbReference>
<proteinExistence type="predicted"/>
<dbReference type="Proteomes" id="UP000006798">
    <property type="component" value="Plasmid pBB1"/>
</dbReference>
<feature type="domain" description="HTH iclR-type" evidence="4">
    <location>
        <begin position="53"/>
        <end position="115"/>
    </location>
</feature>
<dbReference type="SUPFAM" id="SSF55781">
    <property type="entry name" value="GAF domain-like"/>
    <property type="match status" value="1"/>
</dbReference>
<dbReference type="InterPro" id="IPR014757">
    <property type="entry name" value="Tscrpt_reg_IclR_C"/>
</dbReference>
<dbReference type="EMBL" id="CP002879">
    <property type="protein sequence ID" value="AEI81798.1"/>
    <property type="molecule type" value="Genomic_DNA"/>
</dbReference>
<feature type="domain" description="IclR-ED" evidence="5">
    <location>
        <begin position="116"/>
        <end position="294"/>
    </location>
</feature>
<dbReference type="InterPro" id="IPR050707">
    <property type="entry name" value="HTH_MetabolicPath_Reg"/>
</dbReference>
<reference evidence="6 7" key="1">
    <citation type="journal article" date="2011" name="J. Bacteriol.">
        <title>Complete genome sequence of the type strain Cupriavidus necator N-1.</title>
        <authorList>
            <person name="Poehlein A."/>
            <person name="Kusian B."/>
            <person name="Friedrich B."/>
            <person name="Daniel R."/>
            <person name="Bowien B."/>
        </authorList>
    </citation>
    <scope>NUCLEOTIDE SEQUENCE [LARGE SCALE GENOMIC DNA]</scope>
    <source>
        <strain evidence="7">ATCC 43291 / DSM 13513 / CCUG 52238 / LMG 8453 / N-1</strain>
        <plasmid evidence="6 7">pBB1</plasmid>
    </source>
</reference>
<dbReference type="InterPro" id="IPR005471">
    <property type="entry name" value="Tscrpt_reg_IclR_N"/>
</dbReference>
<dbReference type="GO" id="GO:0045892">
    <property type="term" value="P:negative regulation of DNA-templated transcription"/>
    <property type="evidence" value="ECO:0007669"/>
    <property type="project" value="TreeGrafter"/>
</dbReference>
<dbReference type="SUPFAM" id="SSF46785">
    <property type="entry name" value="Winged helix' DNA-binding domain"/>
    <property type="match status" value="1"/>
</dbReference>
<evidence type="ECO:0000313" key="6">
    <source>
        <dbReference type="EMBL" id="AEI81798.1"/>
    </source>
</evidence>
<dbReference type="InterPro" id="IPR036388">
    <property type="entry name" value="WH-like_DNA-bd_sf"/>
</dbReference>
<keyword evidence="6" id="KW-0614">Plasmid</keyword>
<dbReference type="InterPro" id="IPR036390">
    <property type="entry name" value="WH_DNA-bd_sf"/>
</dbReference>